<dbReference type="InterPro" id="IPR001360">
    <property type="entry name" value="Glyco_hydro_1"/>
</dbReference>
<dbReference type="Proteomes" id="UP000306102">
    <property type="component" value="Unassembled WGS sequence"/>
</dbReference>
<accession>A0A4S4EV05</accession>
<evidence type="ECO:0008006" key="9">
    <source>
        <dbReference type="Google" id="ProtNLM"/>
    </source>
</evidence>
<dbReference type="GO" id="GO:0005975">
    <property type="term" value="P:carbohydrate metabolic process"/>
    <property type="evidence" value="ECO:0007669"/>
    <property type="project" value="InterPro"/>
</dbReference>
<keyword evidence="5" id="KW-0472">Membrane</keyword>
<protein>
    <recommendedName>
        <fullName evidence="9">Beta-glucosidase</fullName>
    </recommendedName>
</protein>
<evidence type="ECO:0000256" key="4">
    <source>
        <dbReference type="RuleBase" id="RU003690"/>
    </source>
</evidence>
<keyword evidence="3" id="KW-0326">Glycosidase</keyword>
<evidence type="ECO:0000256" key="5">
    <source>
        <dbReference type="SAM" id="Phobius"/>
    </source>
</evidence>
<keyword evidence="5" id="KW-0812">Transmembrane</keyword>
<organism evidence="7 8">
    <name type="scientific">Camellia sinensis var. sinensis</name>
    <name type="common">China tea</name>
    <dbReference type="NCBI Taxonomy" id="542762"/>
    <lineage>
        <taxon>Eukaryota</taxon>
        <taxon>Viridiplantae</taxon>
        <taxon>Streptophyta</taxon>
        <taxon>Embryophyta</taxon>
        <taxon>Tracheophyta</taxon>
        <taxon>Spermatophyta</taxon>
        <taxon>Magnoliopsida</taxon>
        <taxon>eudicotyledons</taxon>
        <taxon>Gunneridae</taxon>
        <taxon>Pentapetalae</taxon>
        <taxon>asterids</taxon>
        <taxon>Ericales</taxon>
        <taxon>Theaceae</taxon>
        <taxon>Camellia</taxon>
    </lineage>
</organism>
<feature type="chain" id="PRO_5020890993" description="Beta-glucosidase" evidence="6">
    <location>
        <begin position="24"/>
        <end position="308"/>
    </location>
</feature>
<name>A0A4S4EV05_CAMSN</name>
<keyword evidence="5" id="KW-1133">Transmembrane helix</keyword>
<dbReference type="AlphaFoldDB" id="A0A4S4EV05"/>
<dbReference type="STRING" id="542762.A0A4S4EV05"/>
<comment type="caution">
    <text evidence="7">The sequence shown here is derived from an EMBL/GenBank/DDBJ whole genome shotgun (WGS) entry which is preliminary data.</text>
</comment>
<dbReference type="InterPro" id="IPR017853">
    <property type="entry name" value="GH"/>
</dbReference>
<keyword evidence="6" id="KW-0732">Signal</keyword>
<evidence type="ECO:0000256" key="1">
    <source>
        <dbReference type="ARBA" id="ARBA00010838"/>
    </source>
</evidence>
<feature type="signal peptide" evidence="6">
    <location>
        <begin position="1"/>
        <end position="23"/>
    </location>
</feature>
<dbReference type="PANTHER" id="PTHR10353">
    <property type="entry name" value="GLYCOSYL HYDROLASE"/>
    <property type="match status" value="1"/>
</dbReference>
<comment type="similarity">
    <text evidence="1 4">Belongs to the glycosyl hydrolase 1 family.</text>
</comment>
<evidence type="ECO:0000313" key="8">
    <source>
        <dbReference type="Proteomes" id="UP000306102"/>
    </source>
</evidence>
<dbReference type="Gene3D" id="3.20.20.80">
    <property type="entry name" value="Glycosidases"/>
    <property type="match status" value="1"/>
</dbReference>
<evidence type="ECO:0000256" key="2">
    <source>
        <dbReference type="ARBA" id="ARBA00022801"/>
    </source>
</evidence>
<keyword evidence="2" id="KW-0378">Hydrolase</keyword>
<dbReference type="SUPFAM" id="SSF51445">
    <property type="entry name" value="(Trans)glycosidases"/>
    <property type="match status" value="1"/>
</dbReference>
<dbReference type="PANTHER" id="PTHR10353:SF137">
    <property type="entry name" value="MYROSINASE 3-RELATED"/>
    <property type="match status" value="1"/>
</dbReference>
<keyword evidence="8" id="KW-1185">Reference proteome</keyword>
<proteinExistence type="inferred from homology"/>
<sequence>MWQVKYRMVVMEMWLLILIIVTRDDFKGFAELCFKEFGDRVKHWITLNEPWSYSMSGYAVGSSAPGRCSSWLQLNCTGGDSSTEPYIVSHHELLAHATAVNLYKRKYQASQKGKIGITLVSHWMVPYSEERQDRTAALRALDFMLGWFMDPLTTGDYPHTMRTLVGKRLPKFSKEQSKMLKGSFNVLACFCNSVLVWFCWFAVCVAVSCTLHYWVSGLFVLQQVLQQSFAVLMQCCNGLYFNSIWVSEGAGHGISRGSLGSGNSIGHVSEVAVNGVRFRTWQSIVCFSIVCWFTMGLCISDIGQGSKT</sequence>
<gene>
    <name evidence="7" type="ORF">TEA_003853</name>
</gene>
<evidence type="ECO:0000256" key="6">
    <source>
        <dbReference type="SAM" id="SignalP"/>
    </source>
</evidence>
<dbReference type="EMBL" id="SDRB02001731">
    <property type="protein sequence ID" value="THG20779.1"/>
    <property type="molecule type" value="Genomic_DNA"/>
</dbReference>
<dbReference type="Pfam" id="PF00232">
    <property type="entry name" value="Glyco_hydro_1"/>
    <property type="match status" value="1"/>
</dbReference>
<evidence type="ECO:0000313" key="7">
    <source>
        <dbReference type="EMBL" id="THG20779.1"/>
    </source>
</evidence>
<dbReference type="GO" id="GO:0008422">
    <property type="term" value="F:beta-glucosidase activity"/>
    <property type="evidence" value="ECO:0007669"/>
    <property type="project" value="TreeGrafter"/>
</dbReference>
<reference evidence="7 8" key="1">
    <citation type="journal article" date="2018" name="Proc. Natl. Acad. Sci. U.S.A.">
        <title>Draft genome sequence of Camellia sinensis var. sinensis provides insights into the evolution of the tea genome and tea quality.</title>
        <authorList>
            <person name="Wei C."/>
            <person name="Yang H."/>
            <person name="Wang S."/>
            <person name="Zhao J."/>
            <person name="Liu C."/>
            <person name="Gao L."/>
            <person name="Xia E."/>
            <person name="Lu Y."/>
            <person name="Tai Y."/>
            <person name="She G."/>
            <person name="Sun J."/>
            <person name="Cao H."/>
            <person name="Tong W."/>
            <person name="Gao Q."/>
            <person name="Li Y."/>
            <person name="Deng W."/>
            <person name="Jiang X."/>
            <person name="Wang W."/>
            <person name="Chen Q."/>
            <person name="Zhang S."/>
            <person name="Li H."/>
            <person name="Wu J."/>
            <person name="Wang P."/>
            <person name="Li P."/>
            <person name="Shi C."/>
            <person name="Zheng F."/>
            <person name="Jian J."/>
            <person name="Huang B."/>
            <person name="Shan D."/>
            <person name="Shi M."/>
            <person name="Fang C."/>
            <person name="Yue Y."/>
            <person name="Li F."/>
            <person name="Li D."/>
            <person name="Wei S."/>
            <person name="Han B."/>
            <person name="Jiang C."/>
            <person name="Yin Y."/>
            <person name="Xia T."/>
            <person name="Zhang Z."/>
            <person name="Bennetzen J.L."/>
            <person name="Zhao S."/>
            <person name="Wan X."/>
        </authorList>
    </citation>
    <scope>NUCLEOTIDE SEQUENCE [LARGE SCALE GENOMIC DNA]</scope>
    <source>
        <strain evidence="8">cv. Shuchazao</strain>
        <tissue evidence="7">Leaf</tissue>
    </source>
</reference>
<feature type="transmembrane region" description="Helical" evidence="5">
    <location>
        <begin position="280"/>
        <end position="299"/>
    </location>
</feature>
<evidence type="ECO:0000256" key="3">
    <source>
        <dbReference type="ARBA" id="ARBA00023295"/>
    </source>
</evidence>
<feature type="transmembrane region" description="Helical" evidence="5">
    <location>
        <begin position="184"/>
        <end position="215"/>
    </location>
</feature>